<evidence type="ECO:0000256" key="8">
    <source>
        <dbReference type="SAM" id="MobiDB-lite"/>
    </source>
</evidence>
<dbReference type="Pfam" id="PF04066">
    <property type="entry name" value="MrpF_PhaF"/>
    <property type="match status" value="1"/>
</dbReference>
<evidence type="ECO:0000256" key="2">
    <source>
        <dbReference type="ARBA" id="ARBA00009212"/>
    </source>
</evidence>
<keyword evidence="3" id="KW-0813">Transport</keyword>
<feature type="transmembrane region" description="Helical" evidence="9">
    <location>
        <begin position="73"/>
        <end position="91"/>
    </location>
</feature>
<evidence type="ECO:0000256" key="4">
    <source>
        <dbReference type="ARBA" id="ARBA00022475"/>
    </source>
</evidence>
<evidence type="ECO:0000256" key="9">
    <source>
        <dbReference type="SAM" id="Phobius"/>
    </source>
</evidence>
<evidence type="ECO:0000256" key="3">
    <source>
        <dbReference type="ARBA" id="ARBA00022448"/>
    </source>
</evidence>
<keyword evidence="7 9" id="KW-0472">Membrane</keyword>
<evidence type="ECO:0000256" key="5">
    <source>
        <dbReference type="ARBA" id="ARBA00022692"/>
    </source>
</evidence>
<feature type="compositionally biased region" description="Basic and acidic residues" evidence="8">
    <location>
        <begin position="179"/>
        <end position="199"/>
    </location>
</feature>
<keyword evidence="11" id="KW-1185">Reference proteome</keyword>
<dbReference type="InterPro" id="IPR007208">
    <property type="entry name" value="MrpF/PhaF-like"/>
</dbReference>
<dbReference type="Proteomes" id="UP001500642">
    <property type="component" value="Unassembled WGS sequence"/>
</dbReference>
<name>A0ABP8J168_9MICO</name>
<dbReference type="EMBL" id="BAABGL010000002">
    <property type="protein sequence ID" value="GAA4383171.1"/>
    <property type="molecule type" value="Genomic_DNA"/>
</dbReference>
<evidence type="ECO:0000256" key="7">
    <source>
        <dbReference type="ARBA" id="ARBA00023136"/>
    </source>
</evidence>
<comment type="subcellular location">
    <subcellularLocation>
        <location evidence="1">Cell membrane</location>
        <topology evidence="1">Multi-pass membrane protein</topology>
    </subcellularLocation>
</comment>
<evidence type="ECO:0000256" key="6">
    <source>
        <dbReference type="ARBA" id="ARBA00022989"/>
    </source>
</evidence>
<evidence type="ECO:0000313" key="10">
    <source>
        <dbReference type="EMBL" id="GAA4383171.1"/>
    </source>
</evidence>
<dbReference type="RefSeq" id="WP_295688545.1">
    <property type="nucleotide sequence ID" value="NZ_BAABGL010000002.1"/>
</dbReference>
<gene>
    <name evidence="10" type="ORF">GCM10023167_02440</name>
</gene>
<reference evidence="11" key="1">
    <citation type="journal article" date="2019" name="Int. J. Syst. Evol. Microbiol.">
        <title>The Global Catalogue of Microorganisms (GCM) 10K type strain sequencing project: providing services to taxonomists for standard genome sequencing and annotation.</title>
        <authorList>
            <consortium name="The Broad Institute Genomics Platform"/>
            <consortium name="The Broad Institute Genome Sequencing Center for Infectious Disease"/>
            <person name="Wu L."/>
            <person name="Ma J."/>
        </authorList>
    </citation>
    <scope>NUCLEOTIDE SEQUENCE [LARGE SCALE GENOMIC DNA]</scope>
    <source>
        <strain evidence="11">JCM 17808</strain>
    </source>
</reference>
<evidence type="ECO:0000313" key="11">
    <source>
        <dbReference type="Proteomes" id="UP001500642"/>
    </source>
</evidence>
<keyword evidence="5 9" id="KW-0812">Transmembrane</keyword>
<accession>A0ABP8J168</accession>
<feature type="transmembrane region" description="Helical" evidence="9">
    <location>
        <begin position="14"/>
        <end position="35"/>
    </location>
</feature>
<comment type="caution">
    <text evidence="10">The sequence shown here is derived from an EMBL/GenBank/DDBJ whole genome shotgun (WGS) entry which is preliminary data.</text>
</comment>
<dbReference type="PANTHER" id="PTHR34702">
    <property type="entry name" value="NA(+)/H(+) ANTIPORTER SUBUNIT F1"/>
    <property type="match status" value="1"/>
</dbReference>
<comment type="similarity">
    <text evidence="2">Belongs to the CPA3 antiporters (TC 2.A.63) subunit F family.</text>
</comment>
<dbReference type="PANTHER" id="PTHR34702:SF1">
    <property type="entry name" value="NA(+)_H(+) ANTIPORTER SUBUNIT F"/>
    <property type="match status" value="1"/>
</dbReference>
<evidence type="ECO:0000256" key="1">
    <source>
        <dbReference type="ARBA" id="ARBA00004651"/>
    </source>
</evidence>
<feature type="compositionally biased region" description="Low complexity" evidence="8">
    <location>
        <begin position="248"/>
        <end position="257"/>
    </location>
</feature>
<feature type="transmembrane region" description="Helical" evidence="9">
    <location>
        <begin position="47"/>
        <end position="67"/>
    </location>
</feature>
<keyword evidence="4" id="KW-1003">Cell membrane</keyword>
<keyword evidence="6 9" id="KW-1133">Transmembrane helix</keyword>
<sequence>MTGLSSTPIVDPDILRIAGPIIGVVFFVAMLIAVFKIIRGPSILDRMMASDVLLATLMCGFGGYVAVTGRVDLLPVLLALSCLGFLGSVSVSRYVSRSETSAPVIGSSVFEEMDEADDEVAADGAIPRAARTAASTSAGGAASPAGGPDDGMVAAGAARDHHPGPAGDVAGPAVTGEEEPIRTLPEQRERSPEEGEARTAPEGAGPGQGQAPSEQEHPAAGPDEEDLVDEAVRDSAAKNADAEIGIEPSSAAPAAAPTDEHSPVEHRATEHRATEHSVGPLFGDDEEEGRS</sequence>
<feature type="compositionally biased region" description="Low complexity" evidence="8">
    <location>
        <begin position="131"/>
        <end position="151"/>
    </location>
</feature>
<organism evidence="10 11">
    <name type="scientific">Brevibacterium pityocampae</name>
    <dbReference type="NCBI Taxonomy" id="506594"/>
    <lineage>
        <taxon>Bacteria</taxon>
        <taxon>Bacillati</taxon>
        <taxon>Actinomycetota</taxon>
        <taxon>Actinomycetes</taxon>
        <taxon>Micrococcales</taxon>
        <taxon>Brevibacteriaceae</taxon>
        <taxon>Brevibacterium</taxon>
    </lineage>
</organism>
<proteinExistence type="inferred from homology"/>
<protein>
    <submittedName>
        <fullName evidence="10">Monovalent cation/H+ antiporter complex subunit F</fullName>
    </submittedName>
</protein>
<feature type="region of interest" description="Disordered" evidence="8">
    <location>
        <begin position="131"/>
        <end position="291"/>
    </location>
</feature>
<feature type="compositionally biased region" description="Basic and acidic residues" evidence="8">
    <location>
        <begin position="258"/>
        <end position="275"/>
    </location>
</feature>